<keyword evidence="2" id="KW-1185">Reference proteome</keyword>
<organism evidence="1 2">
    <name type="scientific">Roseivirga thermotolerans</name>
    <dbReference type="NCBI Taxonomy" id="1758176"/>
    <lineage>
        <taxon>Bacteria</taxon>
        <taxon>Pseudomonadati</taxon>
        <taxon>Bacteroidota</taxon>
        <taxon>Cytophagia</taxon>
        <taxon>Cytophagales</taxon>
        <taxon>Roseivirgaceae</taxon>
        <taxon>Roseivirga</taxon>
    </lineage>
</organism>
<proteinExistence type="predicted"/>
<reference evidence="2" key="1">
    <citation type="journal article" date="2019" name="Int. J. Syst. Evol. Microbiol.">
        <title>The Global Catalogue of Microorganisms (GCM) 10K type strain sequencing project: providing services to taxonomists for standard genome sequencing and annotation.</title>
        <authorList>
            <consortium name="The Broad Institute Genomics Platform"/>
            <consortium name="The Broad Institute Genome Sequencing Center for Infectious Disease"/>
            <person name="Wu L."/>
            <person name="Ma J."/>
        </authorList>
    </citation>
    <scope>NUCLEOTIDE SEQUENCE [LARGE SCALE GENOMIC DNA]</scope>
    <source>
        <strain evidence="2">CGMCC 1.15111</strain>
    </source>
</reference>
<sequence length="57" mass="6704">MQWGPASQQQLLKVLEKIYENGVPIKEYMDGRTYLGENLSYEEIQAFKSKYSLKMNN</sequence>
<accession>A0ABQ3I1E4</accession>
<dbReference type="Proteomes" id="UP000658258">
    <property type="component" value="Unassembled WGS sequence"/>
</dbReference>
<protein>
    <submittedName>
        <fullName evidence="1">Uncharacterized protein</fullName>
    </submittedName>
</protein>
<gene>
    <name evidence="1" type="ORF">GCM10011340_07530</name>
</gene>
<name>A0ABQ3I1E4_9BACT</name>
<evidence type="ECO:0000313" key="2">
    <source>
        <dbReference type="Proteomes" id="UP000658258"/>
    </source>
</evidence>
<dbReference type="EMBL" id="BNAG01000001">
    <property type="protein sequence ID" value="GHE55296.1"/>
    <property type="molecule type" value="Genomic_DNA"/>
</dbReference>
<comment type="caution">
    <text evidence="1">The sequence shown here is derived from an EMBL/GenBank/DDBJ whole genome shotgun (WGS) entry which is preliminary data.</text>
</comment>
<evidence type="ECO:0000313" key="1">
    <source>
        <dbReference type="EMBL" id="GHE55296.1"/>
    </source>
</evidence>